<proteinExistence type="predicted"/>
<evidence type="ECO:0000259" key="2">
    <source>
        <dbReference type="PROSITE" id="PS50855"/>
    </source>
</evidence>
<name>A0A3B1BAU1_9ZZZZ</name>
<dbReference type="SUPFAM" id="SSF81442">
    <property type="entry name" value="Cytochrome c oxidase subunit I-like"/>
    <property type="match status" value="1"/>
</dbReference>
<dbReference type="GO" id="GO:0004129">
    <property type="term" value="F:cytochrome-c oxidase activity"/>
    <property type="evidence" value="ECO:0007669"/>
    <property type="project" value="InterPro"/>
</dbReference>
<keyword evidence="1" id="KW-0472">Membrane</keyword>
<dbReference type="InterPro" id="IPR036927">
    <property type="entry name" value="Cyt_c_oxase-like_su1_sf"/>
</dbReference>
<feature type="transmembrane region" description="Helical" evidence="1">
    <location>
        <begin position="20"/>
        <end position="40"/>
    </location>
</feature>
<feature type="domain" description="Cytochrome oxidase subunit I profile" evidence="2">
    <location>
        <begin position="206"/>
        <end position="448"/>
    </location>
</feature>
<dbReference type="AlphaFoldDB" id="A0A3B1BAU1"/>
<feature type="transmembrane region" description="Helical" evidence="1">
    <location>
        <begin position="362"/>
        <end position="383"/>
    </location>
</feature>
<dbReference type="EMBL" id="UOFY01000028">
    <property type="protein sequence ID" value="VAX08538.1"/>
    <property type="molecule type" value="Genomic_DNA"/>
</dbReference>
<feature type="transmembrane region" description="Helical" evidence="1">
    <location>
        <begin position="164"/>
        <end position="186"/>
    </location>
</feature>
<evidence type="ECO:0000256" key="1">
    <source>
        <dbReference type="SAM" id="Phobius"/>
    </source>
</evidence>
<feature type="transmembrane region" description="Helical" evidence="1">
    <location>
        <begin position="206"/>
        <end position="225"/>
    </location>
</feature>
<feature type="transmembrane region" description="Helical" evidence="1">
    <location>
        <begin position="92"/>
        <end position="111"/>
    </location>
</feature>
<feature type="transmembrane region" description="Helical" evidence="1">
    <location>
        <begin position="131"/>
        <end position="152"/>
    </location>
</feature>
<feature type="transmembrane region" description="Helical" evidence="1">
    <location>
        <begin position="232"/>
        <end position="252"/>
    </location>
</feature>
<keyword evidence="1" id="KW-0812">Transmembrane</keyword>
<dbReference type="PROSITE" id="PS50855">
    <property type="entry name" value="COX1"/>
    <property type="match status" value="1"/>
</dbReference>
<feature type="transmembrane region" description="Helical" evidence="1">
    <location>
        <begin position="410"/>
        <end position="435"/>
    </location>
</feature>
<reference evidence="3" key="1">
    <citation type="submission" date="2018-06" db="EMBL/GenBank/DDBJ databases">
        <authorList>
            <person name="Zhirakovskaya E."/>
        </authorList>
    </citation>
    <scope>NUCLEOTIDE SEQUENCE</scope>
</reference>
<accession>A0A3B1BAU1</accession>
<protein>
    <recommendedName>
        <fullName evidence="2">Cytochrome oxidase subunit I profile domain-containing protein</fullName>
    </recommendedName>
</protein>
<feature type="transmembrane region" description="Helical" evidence="1">
    <location>
        <begin position="332"/>
        <end position="350"/>
    </location>
</feature>
<sequence>MSESGFSFIERGRSRLAGGWLLLAFLAMGISTLFAFLLVMLRTPFINPGWIDARFFTRALVLHVDFAVIIWFMSFAGVLWSLSACRRCFQSGWLALLFALVGVGMLLIAAFGSPVDAMLNNYIPVLKSPLFFLGLTSFAVAIVMLILASFAGSRGNVLNFGSRCAGAAVLAALLVLLWNLFSPALAGEGSHYFENLFWGPGHILQFSYVLLMLVAWLQLAHLAGIRVAEDTVLRGLFVLALSPLLLVLFIQYQYLPGSEAYHHAYTELMRYGSWPVALLLGLMLLFGFGSGREQDNGYARQALFFSLLLFVIGIVAGSLIRADNVLVTAHYHGTVGAVTLSFMGLSYYLLPQLGARKPGIKLVRVQIGMYGSGMLLLIAGLFWSGLHNVPRKTPAAEHLSQNVAGNGAEIFGMLLMGAGGFIALSATLLFLYIAARCLWPVQQTLFQSTCRQLDQPDC</sequence>
<gene>
    <name evidence="3" type="ORF">MNBD_GAMMA25-809</name>
</gene>
<feature type="transmembrane region" description="Helical" evidence="1">
    <location>
        <begin position="272"/>
        <end position="290"/>
    </location>
</feature>
<organism evidence="3">
    <name type="scientific">hydrothermal vent metagenome</name>
    <dbReference type="NCBI Taxonomy" id="652676"/>
    <lineage>
        <taxon>unclassified sequences</taxon>
        <taxon>metagenomes</taxon>
        <taxon>ecological metagenomes</taxon>
    </lineage>
</organism>
<dbReference type="Gene3D" id="1.20.210.10">
    <property type="entry name" value="Cytochrome c oxidase-like, subunit I domain"/>
    <property type="match status" value="1"/>
</dbReference>
<feature type="transmembrane region" description="Helical" evidence="1">
    <location>
        <begin position="60"/>
        <end position="80"/>
    </location>
</feature>
<feature type="transmembrane region" description="Helical" evidence="1">
    <location>
        <begin position="302"/>
        <end position="320"/>
    </location>
</feature>
<evidence type="ECO:0000313" key="3">
    <source>
        <dbReference type="EMBL" id="VAX08538.1"/>
    </source>
</evidence>
<dbReference type="InterPro" id="IPR023616">
    <property type="entry name" value="Cyt_c_oxase-like_su1_dom"/>
</dbReference>
<keyword evidence="1" id="KW-1133">Transmembrane helix</keyword>